<dbReference type="InterPro" id="IPR000182">
    <property type="entry name" value="GNAT_dom"/>
</dbReference>
<keyword evidence="3" id="KW-1185">Reference proteome</keyword>
<accession>A0A512SX13</accession>
<dbReference type="AlphaFoldDB" id="A0A512SX13"/>
<name>A0A512SX13_9MICO</name>
<sequence length="276" mass="29999">MTDVDRSALLAAYDTQLRREAEVPSALSATELGPLILATYQGGRGFITYRDLATEAGPATEESVRALVAGALEHYRSDPEITRVEWKTRGHDHAPGLHEALVAAGFEAEEPESVMIGEAGLLAVDVELPSGVEIRRATGEDEVARVEHVAGEIFGDEPDRIAAQVAEVVARFRRDPLFEVWFAETDGQVVTTGRLEPVEGTEFAGIWGGSTLPEFRGRGIYRALTAARARSAIAHGKRWINSDSTEFSRPILERSGLVKVSTTTPYIWARTGQDTA</sequence>
<dbReference type="InterPro" id="IPR016181">
    <property type="entry name" value="Acyl_CoA_acyltransferase"/>
</dbReference>
<protein>
    <submittedName>
        <fullName evidence="2">N-acetyltransferase</fullName>
    </submittedName>
</protein>
<evidence type="ECO:0000313" key="3">
    <source>
        <dbReference type="Proteomes" id="UP000321793"/>
    </source>
</evidence>
<dbReference type="Gene3D" id="3.40.630.30">
    <property type="match status" value="1"/>
</dbReference>
<proteinExistence type="predicted"/>
<organism evidence="2 3">
    <name type="scientific">Knoellia locipacati</name>
    <dbReference type="NCBI Taxonomy" id="882824"/>
    <lineage>
        <taxon>Bacteria</taxon>
        <taxon>Bacillati</taxon>
        <taxon>Actinomycetota</taxon>
        <taxon>Actinomycetes</taxon>
        <taxon>Micrococcales</taxon>
        <taxon>Intrasporangiaceae</taxon>
        <taxon>Knoellia</taxon>
    </lineage>
</organism>
<keyword evidence="2" id="KW-0808">Transferase</keyword>
<dbReference type="CDD" id="cd04301">
    <property type="entry name" value="NAT_SF"/>
    <property type="match status" value="1"/>
</dbReference>
<evidence type="ECO:0000259" key="1">
    <source>
        <dbReference type="PROSITE" id="PS51186"/>
    </source>
</evidence>
<dbReference type="GO" id="GO:0016747">
    <property type="term" value="F:acyltransferase activity, transferring groups other than amino-acyl groups"/>
    <property type="evidence" value="ECO:0007669"/>
    <property type="project" value="InterPro"/>
</dbReference>
<feature type="domain" description="N-acetyltransferase" evidence="1">
    <location>
        <begin position="132"/>
        <end position="273"/>
    </location>
</feature>
<evidence type="ECO:0000313" key="2">
    <source>
        <dbReference type="EMBL" id="GEQ12502.1"/>
    </source>
</evidence>
<dbReference type="Pfam" id="PF00583">
    <property type="entry name" value="Acetyltransf_1"/>
    <property type="match status" value="1"/>
</dbReference>
<dbReference type="RefSeq" id="WP_147062014.1">
    <property type="nucleotide sequence ID" value="NZ_BAABDN010000001.1"/>
</dbReference>
<dbReference type="EMBL" id="BKBA01000003">
    <property type="protein sequence ID" value="GEQ12502.1"/>
    <property type="molecule type" value="Genomic_DNA"/>
</dbReference>
<reference evidence="2 3" key="1">
    <citation type="submission" date="2019-07" db="EMBL/GenBank/DDBJ databases">
        <title>Whole genome shotgun sequence of Knoellia locipacati NBRC 109775.</title>
        <authorList>
            <person name="Hosoyama A."/>
            <person name="Uohara A."/>
            <person name="Ohji S."/>
            <person name="Ichikawa N."/>
        </authorList>
    </citation>
    <scope>NUCLEOTIDE SEQUENCE [LARGE SCALE GENOMIC DNA]</scope>
    <source>
        <strain evidence="2 3">NBRC 109775</strain>
    </source>
</reference>
<dbReference type="PROSITE" id="PS51186">
    <property type="entry name" value="GNAT"/>
    <property type="match status" value="1"/>
</dbReference>
<dbReference type="Proteomes" id="UP000321793">
    <property type="component" value="Unassembled WGS sequence"/>
</dbReference>
<gene>
    <name evidence="2" type="ORF">KLO01_05490</name>
</gene>
<dbReference type="SUPFAM" id="SSF55729">
    <property type="entry name" value="Acyl-CoA N-acyltransferases (Nat)"/>
    <property type="match status" value="1"/>
</dbReference>
<comment type="caution">
    <text evidence="2">The sequence shown here is derived from an EMBL/GenBank/DDBJ whole genome shotgun (WGS) entry which is preliminary data.</text>
</comment>
<dbReference type="OrthoDB" id="164800at2"/>